<feature type="region of interest" description="Disordered" evidence="7">
    <location>
        <begin position="449"/>
        <end position="617"/>
    </location>
</feature>
<evidence type="ECO:0000256" key="5">
    <source>
        <dbReference type="ARBA" id="ARBA00023242"/>
    </source>
</evidence>
<feature type="region of interest" description="Disordered" evidence="7">
    <location>
        <begin position="226"/>
        <end position="248"/>
    </location>
</feature>
<dbReference type="PANTHER" id="PTHR21603">
    <property type="entry name" value="ANTIGEN KI-67-LIKE PROTEIN"/>
    <property type="match status" value="1"/>
</dbReference>
<feature type="compositionally biased region" description="Low complexity" evidence="7">
    <location>
        <begin position="1533"/>
        <end position="1542"/>
    </location>
</feature>
<feature type="compositionally biased region" description="Low complexity" evidence="7">
    <location>
        <begin position="513"/>
        <end position="532"/>
    </location>
</feature>
<dbReference type="CDD" id="cd22673">
    <property type="entry name" value="FHA_Ki67"/>
    <property type="match status" value="1"/>
</dbReference>
<feature type="domain" description="FHA" evidence="8">
    <location>
        <begin position="67"/>
        <end position="117"/>
    </location>
</feature>
<dbReference type="Pfam" id="PF00498">
    <property type="entry name" value="FHA"/>
    <property type="match status" value="1"/>
</dbReference>
<feature type="compositionally biased region" description="Acidic residues" evidence="7">
    <location>
        <begin position="1551"/>
        <end position="1561"/>
    </location>
</feature>
<accession>A0AA47NPX8</accession>
<organism evidence="9 10">
    <name type="scientific">Merluccius polli</name>
    <name type="common">Benguela hake</name>
    <name type="synonym">Merluccius cadenati</name>
    <dbReference type="NCBI Taxonomy" id="89951"/>
    <lineage>
        <taxon>Eukaryota</taxon>
        <taxon>Metazoa</taxon>
        <taxon>Chordata</taxon>
        <taxon>Craniata</taxon>
        <taxon>Vertebrata</taxon>
        <taxon>Euteleostomi</taxon>
        <taxon>Actinopterygii</taxon>
        <taxon>Neopterygii</taxon>
        <taxon>Teleostei</taxon>
        <taxon>Neoteleostei</taxon>
        <taxon>Acanthomorphata</taxon>
        <taxon>Zeiogadaria</taxon>
        <taxon>Gadariae</taxon>
        <taxon>Gadiformes</taxon>
        <taxon>Gadoidei</taxon>
        <taxon>Merlucciidae</taxon>
        <taxon>Merluccius</taxon>
    </lineage>
</organism>
<keyword evidence="10" id="KW-1185">Reference proteome</keyword>
<feature type="compositionally biased region" description="Low complexity" evidence="7">
    <location>
        <begin position="1431"/>
        <end position="1453"/>
    </location>
</feature>
<feature type="compositionally biased region" description="Polar residues" evidence="7">
    <location>
        <begin position="1247"/>
        <end position="1262"/>
    </location>
</feature>
<dbReference type="Pfam" id="PF15276">
    <property type="entry name" value="PP1_bind"/>
    <property type="match status" value="1"/>
</dbReference>
<feature type="compositionally biased region" description="Low complexity" evidence="7">
    <location>
        <begin position="1735"/>
        <end position="1745"/>
    </location>
</feature>
<sequence length="1881" mass="204202">MAPELEVQHVGAAHLTCLTARQYSTNTTSHVCYLSHPRGKLSMPYGKIVVIKRGGGDGTEFPLTATCLFGRKPDCDIRIQLPHVSKEHCRVELNENKEVILTNMSSMNPTRINGEVLQQAERLKHGDVITIIDRSFRFEHPPQRTPKKSSVSGKTDTPQVLHEQVRTPGENRTSEISTGPRLKDGANNDNIQRSLEKAVDVESSEESKTDSPFQELYQMIKNSLETPRKPAGHQPLTPATVNRTPKPQPGLITKVVVQAAASAEAVSTPGKDNTKSQVVVTAKSPRKCRKSLDATTTPVVEKTSKQQTPIQATKTPTTVEVSATPKKGSPQKVSVSEVVVVEQQVAVEKPKTPTRRKSKEATSVKPTAEEQPDQTKAACSTPTAAAPVKPSPRVSPRSVEKKLKAQQVQEELEANAAARDIIVAKQREMEAAASPRIMRKRVSFGGHLSPELFDKRLPPSSPLQKGATPRRSLSAATPKQSLLRRASTIGLIKEFDEVKSLKAKSPAKKSPKAKTPSPAKKSPKAKTPSPAKKSPKAKSDTPQTKNQPQTPSMPASSNKKRRPSAVVSMPTNDQTSTVNGRFSISHINTPSPVTEQATATPKVPLRRKSMKSVSRKTPKRVLKNTIEVLRRRSGVSRASMKVVNSWVDIVKFGQSKSQVVAPAKKPAAIQKVKKSVVAVPKTPAKMSLMGHVTTGHADSPVTIVVGKAFHQRAVQPTGAAPKMVHNIALLKKNMKMDEDLTGISEIFSTPVNARKRKSTMLLETPSQTPPGALSTSLVEMSTMKTPEETGEMVVSPLGVVSTTKRMFNSEAVQRLLQSEEGSSFNSEAPVLDVPVEASCQDVNTKEATPKQKPTEKILRTPKQKAEPIEDLRGKLLKTPKQKPQQPDCLSGVKRIMKTPRQKSEPIEDLRGKLLKTPRVQKVYGEVNLDGVKQLLETPKQREEPVCVVSEVPVVEETFTTPEETIALVEEVMVEETLATPEETIAPVEEVMVEETLATPEEIIAPVEEVVVEETFAPVKVVLEETLATPEETIVPNKEVVVEETLATPEETSCLIQEVVVAETLVTPEETIPPIEEVMVEDTIAPIEEAVVEETPMATSKENIAPVEEVLVEETPANPEKSVAPVEEVVIEETVADKPTENTEVRKLTFSYLSLIELVSNDAPVEEPEPVVAMEAAPQEVAEQSLPEPMPEEETLILAEQDTALPAPKPPTKYVRGKRAKITKPAADEEPTQEEPTAPVRGRRGKQKQNTSVPPQAEEQTPGTRHGRPKKSKNVEEPLITSLADVAQEETSLKPRRGRNGKQAPAVEAVPETTTTEETNDQAPPTDAVQSDTTAIPAVPSVKTQTRRGRNSKQVPEQPTPTEPQPEEEPVPAVQVEKPRRGRKAAQQEPQVAVVQEESSEVVADQSPSTGTQPEEPAPIIVKPRRGRKANPEAAPEPEVVVVEQVNTEEQTQAPVRAKRGRAATVKPEKVEEEVELAGAAEVVEQTTTAPAEKPKRGRRPTKAGEPEMVVPPTEAQDKPTDKPKRGGRRAKAEQVVVETVTELPEEKVESEQAEVQEEEITESASTVSVEQPEKVVKSTRGKRAAVTLPPVTPVKRGRRGAIEPPHEAAVVEEVAPPVSQPGARGRAGKRSTVEIADIPVEVPAEPATKGRKKAGITVSTTTPVETPKETTVEKVEPKKGRVTKKTKSTLKDQESLTTVEDETKSKSVNWKEDLTDIHEIPTPTPVLKATRGRKAAVASASRTAAPKIVAKRKASRGQSKPEEEDLSEISQPEVADIPVEVPAGPATKGRKKAGIPVSTTTRVETPEETAADLNVACEIPTPTPVLKATRGRKAAVAPARETAAPKVVAKRKVSRVQSKAEEEDLSEVSLVKRTRKVTKIL</sequence>
<feature type="compositionally biased region" description="Basic and acidic residues" evidence="7">
    <location>
        <begin position="1666"/>
        <end position="1679"/>
    </location>
</feature>
<evidence type="ECO:0000256" key="3">
    <source>
        <dbReference type="ARBA" id="ARBA00022553"/>
    </source>
</evidence>
<comment type="subcellular location">
    <subcellularLocation>
        <location evidence="1">Nucleus</location>
    </subcellularLocation>
</comment>
<dbReference type="GO" id="GO:0005694">
    <property type="term" value="C:chromosome"/>
    <property type="evidence" value="ECO:0007669"/>
    <property type="project" value="TreeGrafter"/>
</dbReference>
<feature type="compositionally biased region" description="Basic and acidic residues" evidence="7">
    <location>
        <begin position="1515"/>
        <end position="1524"/>
    </location>
</feature>
<dbReference type="SMART" id="SM00240">
    <property type="entry name" value="FHA"/>
    <property type="match status" value="1"/>
</dbReference>
<evidence type="ECO:0000256" key="7">
    <source>
        <dbReference type="SAM" id="MobiDB-lite"/>
    </source>
</evidence>
<evidence type="ECO:0000256" key="4">
    <source>
        <dbReference type="ARBA" id="ARBA00022843"/>
    </source>
</evidence>
<evidence type="ECO:0000313" key="10">
    <source>
        <dbReference type="Proteomes" id="UP001174136"/>
    </source>
</evidence>
<feature type="compositionally biased region" description="Low complexity" evidence="7">
    <location>
        <begin position="1384"/>
        <end position="1406"/>
    </location>
</feature>
<keyword evidence="5" id="KW-0539">Nucleus</keyword>
<dbReference type="SUPFAM" id="SSF49879">
    <property type="entry name" value="SMAD/FHA domain"/>
    <property type="match status" value="1"/>
</dbReference>
<evidence type="ECO:0000259" key="8">
    <source>
        <dbReference type="PROSITE" id="PS50006"/>
    </source>
</evidence>
<feature type="compositionally biased region" description="Basic residues" evidence="7">
    <location>
        <begin position="501"/>
        <end position="512"/>
    </location>
</feature>
<dbReference type="PROSITE" id="PS50006">
    <property type="entry name" value="FHA_DOMAIN"/>
    <property type="match status" value="1"/>
</dbReference>
<dbReference type="GO" id="GO:0005634">
    <property type="term" value="C:nucleus"/>
    <property type="evidence" value="ECO:0007669"/>
    <property type="project" value="UniProtKB-SubCell"/>
</dbReference>
<keyword evidence="3" id="KW-0597">Phosphoprotein</keyword>
<feature type="region of interest" description="Disordered" evidence="7">
    <location>
        <begin position="1642"/>
        <end position="1705"/>
    </location>
</feature>
<dbReference type="GO" id="GO:0007088">
    <property type="term" value="P:regulation of mitotic nuclear division"/>
    <property type="evidence" value="ECO:0007669"/>
    <property type="project" value="TreeGrafter"/>
</dbReference>
<dbReference type="InterPro" id="IPR000253">
    <property type="entry name" value="FHA_dom"/>
</dbReference>
<dbReference type="PANTHER" id="PTHR21603:SF17">
    <property type="entry name" value="PROLIFERATION MARKER PROTEIN KI-67"/>
    <property type="match status" value="1"/>
</dbReference>
<feature type="compositionally biased region" description="Polar residues" evidence="7">
    <location>
        <begin position="540"/>
        <end position="557"/>
    </location>
</feature>
<feature type="region of interest" description="Disordered" evidence="7">
    <location>
        <begin position="137"/>
        <end position="189"/>
    </location>
</feature>
<feature type="compositionally biased region" description="Low complexity" evidence="7">
    <location>
        <begin position="330"/>
        <end position="347"/>
    </location>
</feature>
<feature type="region of interest" description="Disordered" evidence="7">
    <location>
        <begin position="1198"/>
        <end position="1605"/>
    </location>
</feature>
<evidence type="ECO:0000256" key="6">
    <source>
        <dbReference type="ARBA" id="ARBA00023306"/>
    </source>
</evidence>
<feature type="compositionally biased region" description="Basic residues" evidence="7">
    <location>
        <begin position="604"/>
        <end position="617"/>
    </location>
</feature>
<dbReference type="Gene3D" id="2.60.200.20">
    <property type="match status" value="1"/>
</dbReference>
<keyword evidence="6" id="KW-0131">Cell cycle</keyword>
<feature type="region of interest" description="Disordered" evidence="7">
    <location>
        <begin position="264"/>
        <end position="408"/>
    </location>
</feature>
<feature type="compositionally biased region" description="Low complexity" evidence="7">
    <location>
        <begin position="1303"/>
        <end position="1316"/>
    </location>
</feature>
<evidence type="ECO:0000256" key="2">
    <source>
        <dbReference type="ARBA" id="ARBA00022499"/>
    </source>
</evidence>
<keyword evidence="4" id="KW-0832">Ubl conjugation</keyword>
<evidence type="ECO:0000313" key="9">
    <source>
        <dbReference type="EMBL" id="KAK0133115.1"/>
    </source>
</evidence>
<feature type="region of interest" description="Disordered" evidence="7">
    <location>
        <begin position="843"/>
        <end position="864"/>
    </location>
</feature>
<name>A0AA47NPX8_MERPO</name>
<proteinExistence type="predicted"/>
<dbReference type="InterPro" id="IPR008984">
    <property type="entry name" value="SMAD_FHA_dom_sf"/>
</dbReference>
<comment type="caution">
    <text evidence="9">The sequence shown here is derived from an EMBL/GenBank/DDBJ whole genome shotgun (WGS) entry which is preliminary data.</text>
</comment>
<feature type="compositionally biased region" description="Polar residues" evidence="7">
    <location>
        <begin position="305"/>
        <end position="321"/>
    </location>
</feature>
<feature type="compositionally biased region" description="Polar residues" evidence="7">
    <location>
        <begin position="569"/>
        <end position="599"/>
    </location>
</feature>
<feature type="region of interest" description="Disordered" evidence="7">
    <location>
        <begin position="1721"/>
        <end position="1807"/>
    </location>
</feature>
<dbReference type="Proteomes" id="UP001174136">
    <property type="component" value="Unassembled WGS sequence"/>
</dbReference>
<evidence type="ECO:0000256" key="1">
    <source>
        <dbReference type="ARBA" id="ARBA00004123"/>
    </source>
</evidence>
<gene>
    <name evidence="9" type="primary">MKI67_1</name>
    <name evidence="9" type="ORF">N1851_031505</name>
</gene>
<dbReference type="GO" id="GO:0051983">
    <property type="term" value="P:regulation of chromosome segregation"/>
    <property type="evidence" value="ECO:0007669"/>
    <property type="project" value="TreeGrafter"/>
</dbReference>
<keyword evidence="2" id="KW-1017">Isopeptide bond</keyword>
<protein>
    <submittedName>
        <fullName evidence="9">Proliferation marker protein Ki-67</fullName>
    </submittedName>
</protein>
<dbReference type="EMBL" id="JAOPHQ010006016">
    <property type="protein sequence ID" value="KAK0133115.1"/>
    <property type="molecule type" value="Genomic_DNA"/>
</dbReference>
<feature type="compositionally biased region" description="Polar residues" evidence="7">
    <location>
        <begin position="148"/>
        <end position="158"/>
    </location>
</feature>
<feature type="compositionally biased region" description="Low complexity" evidence="7">
    <location>
        <begin position="384"/>
        <end position="397"/>
    </location>
</feature>
<reference evidence="9" key="1">
    <citation type="journal article" date="2023" name="Front. Mar. Sci.">
        <title>A new Merluccius polli reference genome to investigate the effects of global change in West African waters.</title>
        <authorList>
            <person name="Mateo J.L."/>
            <person name="Blanco-Fernandez C."/>
            <person name="Garcia-Vazquez E."/>
            <person name="Machado-Schiaffino G."/>
        </authorList>
    </citation>
    <scope>NUCLEOTIDE SEQUENCE</scope>
    <source>
        <strain evidence="9">C29</strain>
        <tissue evidence="9">Fin</tissue>
    </source>
</reference>
<dbReference type="InterPro" id="IPR029334">
    <property type="entry name" value="PP1-bd"/>
</dbReference>